<sequence length="531" mass="59012">MGYRVDGEKESTMRFDQSVHVKRKRAGGSNFILPDLGFLLSRQAAMQSKKRRRADPPTIHPRNRYSEKPPDFALLASLYPSFHPFVLPSSRPGGRPSIDWTDFNATRELTRVLLIHDHGVNWWIPDGQLCPTVPNRSNYIHWIEDLLSSDLIPAWDGSGRKVRGFDIGTGANCIYPLLGASLFGWSFVGSDLTDVALEWARKNVQSNPHLSELIEIRSANDTSHSTEVMSTSEEIIEGDMEMSTEEKETKSLNPKQKVGSCSLHGILVGVVKDDEKFDFCMCNPPFFESIEEAGLNPKTSCGGTPEEMVYPGGEQAFITCIINDSVMLKNSFRWFTSMVGRKANLKTLVSKLREVGASVVKTTEFVQGQTARWGLAWSFVTPKRSSISVNTPRKSHSSFTLEGLQRQFGAFQILKAIESFFLSNGAICKPDISSYFVNVTLSNDQIGDLFKDSLPNVIGTAITSASNTSTELKFSNELSFRVSVFEQTPGTLLVRGSLLHKDDPFSGVFSSLFSQLEESLKNDFVNKSRGS</sequence>
<dbReference type="FunFam" id="3.40.50.150:FF:000261">
    <property type="entry name" value="U6 small nuclear RNA (adenine-(43)-N(6))-methyltransferase"/>
    <property type="match status" value="1"/>
</dbReference>
<proteinExistence type="predicted"/>
<keyword evidence="4" id="KW-1185">Reference proteome</keyword>
<dbReference type="PANTHER" id="PTHR13393">
    <property type="entry name" value="SAM-DEPENDENT METHYLTRANSFERASE"/>
    <property type="match status" value="1"/>
</dbReference>
<dbReference type="GO" id="GO:0070475">
    <property type="term" value="P:rRNA base methylation"/>
    <property type="evidence" value="ECO:0007669"/>
    <property type="project" value="TreeGrafter"/>
</dbReference>
<keyword evidence="1" id="KW-0489">Methyltransferase</keyword>
<dbReference type="EMBL" id="CP136896">
    <property type="protein sequence ID" value="WOL13164.1"/>
    <property type="molecule type" value="Genomic_DNA"/>
</dbReference>
<dbReference type="Proteomes" id="UP001327560">
    <property type="component" value="Chromosome 7"/>
</dbReference>
<dbReference type="GO" id="GO:0008168">
    <property type="term" value="F:methyltransferase activity"/>
    <property type="evidence" value="ECO:0007669"/>
    <property type="project" value="UniProtKB-KW"/>
</dbReference>
<keyword evidence="2" id="KW-0808">Transferase</keyword>
<evidence type="ECO:0000256" key="1">
    <source>
        <dbReference type="ARBA" id="ARBA00022603"/>
    </source>
</evidence>
<organism evidence="3 4">
    <name type="scientific">Canna indica</name>
    <name type="common">Indian-shot</name>
    <dbReference type="NCBI Taxonomy" id="4628"/>
    <lineage>
        <taxon>Eukaryota</taxon>
        <taxon>Viridiplantae</taxon>
        <taxon>Streptophyta</taxon>
        <taxon>Embryophyta</taxon>
        <taxon>Tracheophyta</taxon>
        <taxon>Spermatophyta</taxon>
        <taxon>Magnoliopsida</taxon>
        <taxon>Liliopsida</taxon>
        <taxon>Zingiberales</taxon>
        <taxon>Cannaceae</taxon>
        <taxon>Canna</taxon>
    </lineage>
</organism>
<dbReference type="InterPro" id="IPR010286">
    <property type="entry name" value="METTL16/RlmF"/>
</dbReference>
<protein>
    <recommendedName>
        <fullName evidence="5">U6 small nuclear RNA (adenine-(43)-N(6))-methyltransferase</fullName>
    </recommendedName>
</protein>
<evidence type="ECO:0000313" key="4">
    <source>
        <dbReference type="Proteomes" id="UP001327560"/>
    </source>
</evidence>
<dbReference type="Pfam" id="PF05971">
    <property type="entry name" value="Methyltransf_10"/>
    <property type="match status" value="2"/>
</dbReference>
<dbReference type="SUPFAM" id="SSF53335">
    <property type="entry name" value="S-adenosyl-L-methionine-dependent methyltransferases"/>
    <property type="match status" value="1"/>
</dbReference>
<evidence type="ECO:0000313" key="3">
    <source>
        <dbReference type="EMBL" id="WOL13164.1"/>
    </source>
</evidence>
<dbReference type="GO" id="GO:0005634">
    <property type="term" value="C:nucleus"/>
    <property type="evidence" value="ECO:0007669"/>
    <property type="project" value="TreeGrafter"/>
</dbReference>
<name>A0AAQ3KQY7_9LILI</name>
<dbReference type="Gene3D" id="3.40.50.150">
    <property type="entry name" value="Vaccinia Virus protein VP39"/>
    <property type="match status" value="1"/>
</dbReference>
<gene>
    <name evidence="3" type="ORF">Cni_G21933</name>
</gene>
<reference evidence="3 4" key="1">
    <citation type="submission" date="2023-10" db="EMBL/GenBank/DDBJ databases">
        <title>Chromosome-scale genome assembly provides insights into flower coloration mechanisms of Canna indica.</title>
        <authorList>
            <person name="Li C."/>
        </authorList>
    </citation>
    <scope>NUCLEOTIDE SEQUENCE [LARGE SCALE GENOMIC DNA]</scope>
    <source>
        <tissue evidence="3">Flower</tissue>
    </source>
</reference>
<dbReference type="PANTHER" id="PTHR13393:SF0">
    <property type="entry name" value="RNA N6-ADENOSINE-METHYLTRANSFERASE METTL16"/>
    <property type="match status" value="1"/>
</dbReference>
<evidence type="ECO:0008006" key="5">
    <source>
        <dbReference type="Google" id="ProtNLM"/>
    </source>
</evidence>
<evidence type="ECO:0000256" key="2">
    <source>
        <dbReference type="ARBA" id="ARBA00022679"/>
    </source>
</evidence>
<dbReference type="AlphaFoldDB" id="A0AAQ3KQY7"/>
<dbReference type="InterPro" id="IPR029063">
    <property type="entry name" value="SAM-dependent_MTases_sf"/>
</dbReference>
<accession>A0AAQ3KQY7</accession>